<evidence type="ECO:0000259" key="3">
    <source>
        <dbReference type="PROSITE" id="PS50110"/>
    </source>
</evidence>
<evidence type="ECO:0000256" key="2">
    <source>
        <dbReference type="PROSITE-ProRule" id="PRU00169"/>
    </source>
</evidence>
<evidence type="ECO:0000313" key="4">
    <source>
        <dbReference type="EMBL" id="PZX54162.1"/>
    </source>
</evidence>
<dbReference type="RefSeq" id="WP_111317737.1">
    <property type="nucleotide sequence ID" value="NZ_QKZT01000005.1"/>
</dbReference>
<organism evidence="4 5">
    <name type="scientific">Algoriphagus chordae</name>
    <dbReference type="NCBI Taxonomy" id="237019"/>
    <lineage>
        <taxon>Bacteria</taxon>
        <taxon>Pseudomonadati</taxon>
        <taxon>Bacteroidota</taxon>
        <taxon>Cytophagia</taxon>
        <taxon>Cytophagales</taxon>
        <taxon>Cyclobacteriaceae</taxon>
        <taxon>Algoriphagus</taxon>
    </lineage>
</organism>
<feature type="modified residue" description="4-aspartylphosphate" evidence="2">
    <location>
        <position position="74"/>
    </location>
</feature>
<proteinExistence type="predicted"/>
<keyword evidence="5" id="KW-1185">Reference proteome</keyword>
<dbReference type="SMART" id="SM00448">
    <property type="entry name" value="REC"/>
    <property type="match status" value="1"/>
</dbReference>
<dbReference type="InterPro" id="IPR001789">
    <property type="entry name" value="Sig_transdc_resp-reg_receiver"/>
</dbReference>
<dbReference type="EMBL" id="QKZT01000005">
    <property type="protein sequence ID" value="PZX54162.1"/>
    <property type="molecule type" value="Genomic_DNA"/>
</dbReference>
<name>A0A2W7STW1_9BACT</name>
<gene>
    <name evidence="4" type="ORF">LV85_01502</name>
</gene>
<dbReference type="PANTHER" id="PTHR44591:SF3">
    <property type="entry name" value="RESPONSE REGULATORY DOMAIN-CONTAINING PROTEIN"/>
    <property type="match status" value="1"/>
</dbReference>
<dbReference type="Proteomes" id="UP000248882">
    <property type="component" value="Unassembled WGS sequence"/>
</dbReference>
<dbReference type="Gene3D" id="3.40.50.2300">
    <property type="match status" value="1"/>
</dbReference>
<evidence type="ECO:0000256" key="1">
    <source>
        <dbReference type="ARBA" id="ARBA00022553"/>
    </source>
</evidence>
<sequence>MNNPTYEKCIPVLTRVDNHVMKNNRILVIDDEPEIRALLSRFLGRIGFSVLAAGTLKEGRKMFNESQPELVFLDVNLPDGNGLNELKYINSGKLKSKVIMMSAFDHNEVKMEAIQNGALDFLSKPFNIARLDQVVQSQLLNSNNTK</sequence>
<dbReference type="PROSITE" id="PS50110">
    <property type="entry name" value="RESPONSE_REGULATORY"/>
    <property type="match status" value="1"/>
</dbReference>
<reference evidence="4 5" key="1">
    <citation type="submission" date="2018-06" db="EMBL/GenBank/DDBJ databases">
        <title>Genomic Encyclopedia of Archaeal and Bacterial Type Strains, Phase II (KMG-II): from individual species to whole genera.</title>
        <authorList>
            <person name="Goeker M."/>
        </authorList>
    </citation>
    <scope>NUCLEOTIDE SEQUENCE [LARGE SCALE GENOMIC DNA]</scope>
    <source>
        <strain evidence="4 5">DSM 19830</strain>
    </source>
</reference>
<protein>
    <submittedName>
        <fullName evidence="4">Two-component system KDP operon response regulator KdpE</fullName>
    </submittedName>
</protein>
<dbReference type="AlphaFoldDB" id="A0A2W7STW1"/>
<dbReference type="InterPro" id="IPR050595">
    <property type="entry name" value="Bact_response_regulator"/>
</dbReference>
<dbReference type="PANTHER" id="PTHR44591">
    <property type="entry name" value="STRESS RESPONSE REGULATOR PROTEIN 1"/>
    <property type="match status" value="1"/>
</dbReference>
<dbReference type="GO" id="GO:0000160">
    <property type="term" value="P:phosphorelay signal transduction system"/>
    <property type="evidence" value="ECO:0007669"/>
    <property type="project" value="InterPro"/>
</dbReference>
<feature type="domain" description="Response regulatory" evidence="3">
    <location>
        <begin position="25"/>
        <end position="139"/>
    </location>
</feature>
<dbReference type="SUPFAM" id="SSF52172">
    <property type="entry name" value="CheY-like"/>
    <property type="match status" value="1"/>
</dbReference>
<dbReference type="InterPro" id="IPR011006">
    <property type="entry name" value="CheY-like_superfamily"/>
</dbReference>
<dbReference type="Pfam" id="PF00072">
    <property type="entry name" value="Response_reg"/>
    <property type="match status" value="1"/>
</dbReference>
<accession>A0A2W7STW1</accession>
<dbReference type="OrthoDB" id="9789181at2"/>
<evidence type="ECO:0000313" key="5">
    <source>
        <dbReference type="Proteomes" id="UP000248882"/>
    </source>
</evidence>
<keyword evidence="1 2" id="KW-0597">Phosphoprotein</keyword>
<comment type="caution">
    <text evidence="4">The sequence shown here is derived from an EMBL/GenBank/DDBJ whole genome shotgun (WGS) entry which is preliminary data.</text>
</comment>